<protein>
    <submittedName>
        <fullName evidence="4">Putative acetyltransferase</fullName>
        <ecNumber evidence="4">2.3.1.-</ecNumber>
    </submittedName>
</protein>
<accession>A0A841GA65</accession>
<comment type="caution">
    <text evidence="4">The sequence shown here is derived from an EMBL/GenBank/DDBJ whole genome shotgun (WGS) entry which is preliminary data.</text>
</comment>
<keyword evidence="2 4" id="KW-0012">Acyltransferase</keyword>
<dbReference type="PROSITE" id="PS51186">
    <property type="entry name" value="GNAT"/>
    <property type="match status" value="1"/>
</dbReference>
<evidence type="ECO:0000259" key="3">
    <source>
        <dbReference type="PROSITE" id="PS51186"/>
    </source>
</evidence>
<feature type="domain" description="N-acetyltransferase" evidence="3">
    <location>
        <begin position="1"/>
        <end position="143"/>
    </location>
</feature>
<evidence type="ECO:0000313" key="4">
    <source>
        <dbReference type="EMBL" id="MBB6056024.1"/>
    </source>
</evidence>
<evidence type="ECO:0000256" key="1">
    <source>
        <dbReference type="ARBA" id="ARBA00022679"/>
    </source>
</evidence>
<dbReference type="EMBL" id="JACHGR010000006">
    <property type="protein sequence ID" value="MBB6056024.1"/>
    <property type="molecule type" value="Genomic_DNA"/>
</dbReference>
<gene>
    <name evidence="4" type="ORF">HNR75_001954</name>
</gene>
<organism evidence="4 5">
    <name type="scientific">Tolumonas osonensis</name>
    <dbReference type="NCBI Taxonomy" id="675874"/>
    <lineage>
        <taxon>Bacteria</taxon>
        <taxon>Pseudomonadati</taxon>
        <taxon>Pseudomonadota</taxon>
        <taxon>Gammaproteobacteria</taxon>
        <taxon>Aeromonadales</taxon>
        <taxon>Aeromonadaceae</taxon>
        <taxon>Tolumonas</taxon>
    </lineage>
</organism>
<keyword evidence="5" id="KW-1185">Reference proteome</keyword>
<evidence type="ECO:0000313" key="5">
    <source>
        <dbReference type="Proteomes" id="UP000585721"/>
    </source>
</evidence>
<dbReference type="RefSeq" id="WP_188026764.1">
    <property type="nucleotide sequence ID" value="NZ_JACHGR010000006.1"/>
</dbReference>
<reference evidence="4 5" key="1">
    <citation type="submission" date="2020-08" db="EMBL/GenBank/DDBJ databases">
        <title>Genomic Encyclopedia of Type Strains, Phase IV (KMG-IV): sequencing the most valuable type-strain genomes for metagenomic binning, comparative biology and taxonomic classification.</title>
        <authorList>
            <person name="Goeker M."/>
        </authorList>
    </citation>
    <scope>NUCLEOTIDE SEQUENCE [LARGE SCALE GENOMIC DNA]</scope>
    <source>
        <strain evidence="4 5">DSM 22975</strain>
    </source>
</reference>
<name>A0A841GA65_9GAMM</name>
<dbReference type="EC" id="2.3.1.-" evidence="4"/>
<dbReference type="GO" id="GO:0016747">
    <property type="term" value="F:acyltransferase activity, transferring groups other than amino-acyl groups"/>
    <property type="evidence" value="ECO:0007669"/>
    <property type="project" value="InterPro"/>
</dbReference>
<dbReference type="SUPFAM" id="SSF55729">
    <property type="entry name" value="Acyl-CoA N-acyltransferases (Nat)"/>
    <property type="match status" value="1"/>
</dbReference>
<dbReference type="InterPro" id="IPR016181">
    <property type="entry name" value="Acyl_CoA_acyltransferase"/>
</dbReference>
<proteinExistence type="predicted"/>
<dbReference type="AlphaFoldDB" id="A0A841GA65"/>
<keyword evidence="1 4" id="KW-0808">Transferase</keyword>
<dbReference type="PANTHER" id="PTHR43800">
    <property type="entry name" value="PEPTIDYL-LYSINE N-ACETYLTRANSFERASE YJAB"/>
    <property type="match status" value="1"/>
</dbReference>
<dbReference type="Gene3D" id="3.40.630.30">
    <property type="match status" value="1"/>
</dbReference>
<dbReference type="InterPro" id="IPR000182">
    <property type="entry name" value="GNAT_dom"/>
</dbReference>
<dbReference type="CDD" id="cd04301">
    <property type="entry name" value="NAT_SF"/>
    <property type="match status" value="1"/>
</dbReference>
<dbReference type="Proteomes" id="UP000585721">
    <property type="component" value="Unassembled WGS sequence"/>
</dbReference>
<dbReference type="PANTHER" id="PTHR43800:SF1">
    <property type="entry name" value="PEPTIDYL-LYSINE N-ACETYLTRANSFERASE YJAB"/>
    <property type="match status" value="1"/>
</dbReference>
<dbReference type="Pfam" id="PF13508">
    <property type="entry name" value="Acetyltransf_7"/>
    <property type="match status" value="1"/>
</dbReference>
<evidence type="ECO:0000256" key="2">
    <source>
        <dbReference type="ARBA" id="ARBA00023315"/>
    </source>
</evidence>
<sequence>MVIRRSEPQDMPQLTAIWLQASLHADEFLPAATWWHRQESMRKQLECGTEVWVADDENHVVGFVALNANELLELYVEPANYNQHLAEELLNFAKQHHPVLYHRACAEHADEIEFYQKQGFRIKEAHKHPVWQLEEYWMECRSA</sequence>